<comment type="caution">
    <text evidence="9">The sequence shown here is derived from an EMBL/GenBank/DDBJ whole genome shotgun (WGS) entry which is preliminary data.</text>
</comment>
<keyword evidence="5 6" id="KW-0804">Transcription</keyword>
<keyword evidence="2 6" id="KW-0805">Transcription regulation</keyword>
<evidence type="ECO:0000256" key="1">
    <source>
        <dbReference type="ARBA" id="ARBA00010641"/>
    </source>
</evidence>
<accession>A0A5D4M7X5</accession>
<dbReference type="Pfam" id="PF04542">
    <property type="entry name" value="Sigma70_r2"/>
    <property type="match status" value="1"/>
</dbReference>
<dbReference type="GO" id="GO:0003677">
    <property type="term" value="F:DNA binding"/>
    <property type="evidence" value="ECO:0007669"/>
    <property type="project" value="UniProtKB-KW"/>
</dbReference>
<dbReference type="GO" id="GO:0006352">
    <property type="term" value="P:DNA-templated transcription initiation"/>
    <property type="evidence" value="ECO:0007669"/>
    <property type="project" value="InterPro"/>
</dbReference>
<evidence type="ECO:0000313" key="10">
    <source>
        <dbReference type="Proteomes" id="UP000325182"/>
    </source>
</evidence>
<evidence type="ECO:0000313" key="9">
    <source>
        <dbReference type="EMBL" id="TYR97752.1"/>
    </source>
</evidence>
<dbReference type="EMBL" id="VTEG01000017">
    <property type="protein sequence ID" value="TYR97752.1"/>
    <property type="molecule type" value="Genomic_DNA"/>
</dbReference>
<dbReference type="InterPro" id="IPR007627">
    <property type="entry name" value="RNA_pol_sigma70_r2"/>
</dbReference>
<gene>
    <name evidence="9" type="ORF">FZC84_18060</name>
</gene>
<sequence length="209" mass="24391">MILKHTNHQHRLNHEYINTPQKKGGAAGLEDRIKILEDLIDEHEASVTKLAFTYVKDWSTAQDIAQEVFISVFNGLETFQHNSAYKTWIYRITVNKCKDMLGSAYFRRNVLTESVARIFKGSEADTADKVIRMEEMKGISRDVFSLPEKYREIIILYYYEELTTEEISELLDIGSSTIRTRLARARHKLQSLSKRRDQVEQRPAEKFKS</sequence>
<dbReference type="GO" id="GO:0016987">
    <property type="term" value="F:sigma factor activity"/>
    <property type="evidence" value="ECO:0007669"/>
    <property type="project" value="UniProtKB-KW"/>
</dbReference>
<dbReference type="GO" id="GO:0006950">
    <property type="term" value="P:response to stress"/>
    <property type="evidence" value="ECO:0007669"/>
    <property type="project" value="UniProtKB-ARBA"/>
</dbReference>
<dbReference type="Pfam" id="PF08281">
    <property type="entry name" value="Sigma70_r4_2"/>
    <property type="match status" value="1"/>
</dbReference>
<evidence type="ECO:0000259" key="7">
    <source>
        <dbReference type="Pfam" id="PF04542"/>
    </source>
</evidence>
<comment type="similarity">
    <text evidence="1 6">Belongs to the sigma-70 factor family. ECF subfamily.</text>
</comment>
<dbReference type="NCBIfam" id="TIGR02937">
    <property type="entry name" value="sigma70-ECF"/>
    <property type="match status" value="1"/>
</dbReference>
<keyword evidence="3 6" id="KW-0731">Sigma factor</keyword>
<dbReference type="PROSITE" id="PS01063">
    <property type="entry name" value="SIGMA70_ECF"/>
    <property type="match status" value="1"/>
</dbReference>
<dbReference type="InterPro" id="IPR000838">
    <property type="entry name" value="RNA_pol_sigma70_ECF_CS"/>
</dbReference>
<dbReference type="PANTHER" id="PTHR43133">
    <property type="entry name" value="RNA POLYMERASE ECF-TYPE SIGMA FACTO"/>
    <property type="match status" value="1"/>
</dbReference>
<dbReference type="PANTHER" id="PTHR43133:SF60">
    <property type="entry name" value="RNA POLYMERASE SIGMA FACTOR SIGV"/>
    <property type="match status" value="1"/>
</dbReference>
<dbReference type="InterPro" id="IPR036388">
    <property type="entry name" value="WH-like_DNA-bd_sf"/>
</dbReference>
<dbReference type="Gene3D" id="1.10.10.10">
    <property type="entry name" value="Winged helix-like DNA-binding domain superfamily/Winged helix DNA-binding domain"/>
    <property type="match status" value="1"/>
</dbReference>
<dbReference type="InterPro" id="IPR014284">
    <property type="entry name" value="RNA_pol_sigma-70_dom"/>
</dbReference>
<proteinExistence type="inferred from homology"/>
<dbReference type="CDD" id="cd06171">
    <property type="entry name" value="Sigma70_r4"/>
    <property type="match status" value="1"/>
</dbReference>
<evidence type="ECO:0000256" key="2">
    <source>
        <dbReference type="ARBA" id="ARBA00023015"/>
    </source>
</evidence>
<reference evidence="9 10" key="1">
    <citation type="submission" date="2019-08" db="EMBL/GenBank/DDBJ databases">
        <title>Bacillus genomes from the desert of Cuatro Cienegas, Coahuila.</title>
        <authorList>
            <person name="Olmedo-Alvarez G."/>
        </authorList>
    </citation>
    <scope>NUCLEOTIDE SEQUENCE [LARGE SCALE GENOMIC DNA]</scope>
    <source>
        <strain evidence="9 10">CH128b_4D</strain>
    </source>
</reference>
<organism evidence="9 10">
    <name type="scientific">Rossellomorea vietnamensis</name>
    <dbReference type="NCBI Taxonomy" id="218284"/>
    <lineage>
        <taxon>Bacteria</taxon>
        <taxon>Bacillati</taxon>
        <taxon>Bacillota</taxon>
        <taxon>Bacilli</taxon>
        <taxon>Bacillales</taxon>
        <taxon>Bacillaceae</taxon>
        <taxon>Rossellomorea</taxon>
    </lineage>
</organism>
<dbReference type="Gene3D" id="1.10.1740.10">
    <property type="match status" value="1"/>
</dbReference>
<evidence type="ECO:0000256" key="5">
    <source>
        <dbReference type="ARBA" id="ARBA00023163"/>
    </source>
</evidence>
<feature type="domain" description="RNA polymerase sigma-70 region 2" evidence="7">
    <location>
        <begin position="39"/>
        <end position="102"/>
    </location>
</feature>
<dbReference type="AlphaFoldDB" id="A0A5D4M7X5"/>
<name>A0A5D4M7X5_9BACI</name>
<evidence type="ECO:0000259" key="8">
    <source>
        <dbReference type="Pfam" id="PF08281"/>
    </source>
</evidence>
<evidence type="ECO:0000256" key="3">
    <source>
        <dbReference type="ARBA" id="ARBA00023082"/>
    </source>
</evidence>
<dbReference type="InterPro" id="IPR013324">
    <property type="entry name" value="RNA_pol_sigma_r3/r4-like"/>
</dbReference>
<feature type="domain" description="RNA polymerase sigma factor 70 region 4 type 2" evidence="8">
    <location>
        <begin position="145"/>
        <end position="189"/>
    </location>
</feature>
<dbReference type="Proteomes" id="UP000325182">
    <property type="component" value="Unassembled WGS sequence"/>
</dbReference>
<evidence type="ECO:0000256" key="4">
    <source>
        <dbReference type="ARBA" id="ARBA00023125"/>
    </source>
</evidence>
<dbReference type="InterPro" id="IPR039425">
    <property type="entry name" value="RNA_pol_sigma-70-like"/>
</dbReference>
<dbReference type="SUPFAM" id="SSF88659">
    <property type="entry name" value="Sigma3 and sigma4 domains of RNA polymerase sigma factors"/>
    <property type="match status" value="1"/>
</dbReference>
<keyword evidence="4 6" id="KW-0238">DNA-binding</keyword>
<protein>
    <recommendedName>
        <fullName evidence="6">RNA polymerase sigma factor</fullName>
    </recommendedName>
</protein>
<evidence type="ECO:0000256" key="6">
    <source>
        <dbReference type="RuleBase" id="RU000716"/>
    </source>
</evidence>
<dbReference type="InterPro" id="IPR013325">
    <property type="entry name" value="RNA_pol_sigma_r2"/>
</dbReference>
<dbReference type="InterPro" id="IPR013249">
    <property type="entry name" value="RNA_pol_sigma70_r4_t2"/>
</dbReference>
<dbReference type="SUPFAM" id="SSF88946">
    <property type="entry name" value="Sigma2 domain of RNA polymerase sigma factors"/>
    <property type="match status" value="1"/>
</dbReference>